<name>A0A7I8KGM6_SPIIN</name>
<organism evidence="2 3">
    <name type="scientific">Spirodela intermedia</name>
    <name type="common">Intermediate duckweed</name>
    <dbReference type="NCBI Taxonomy" id="51605"/>
    <lineage>
        <taxon>Eukaryota</taxon>
        <taxon>Viridiplantae</taxon>
        <taxon>Streptophyta</taxon>
        <taxon>Embryophyta</taxon>
        <taxon>Tracheophyta</taxon>
        <taxon>Spermatophyta</taxon>
        <taxon>Magnoliopsida</taxon>
        <taxon>Liliopsida</taxon>
        <taxon>Araceae</taxon>
        <taxon>Lemnoideae</taxon>
        <taxon>Spirodela</taxon>
    </lineage>
</organism>
<proteinExistence type="predicted"/>
<accession>A0A7I8KGM6</accession>
<dbReference type="AlphaFoldDB" id="A0A7I8KGM6"/>
<evidence type="ECO:0000313" key="2">
    <source>
        <dbReference type="EMBL" id="CAA7396870.1"/>
    </source>
</evidence>
<gene>
    <name evidence="1" type="ORF">SI7747_05006936</name>
    <name evidence="2" type="ORF">SI8410_05007533</name>
</gene>
<dbReference type="EMBL" id="LR746268">
    <property type="protein sequence ID" value="CAA7396870.1"/>
    <property type="molecule type" value="Genomic_DNA"/>
</dbReference>
<protein>
    <submittedName>
        <fullName evidence="2">Uncharacterized protein</fullName>
    </submittedName>
</protein>
<evidence type="ECO:0000313" key="3">
    <source>
        <dbReference type="Proteomes" id="UP000663760"/>
    </source>
</evidence>
<sequence length="58" mass="6860">MIHRRRRWGWRGLVSVRGVLHMGRWRRGEVPGMVVAVAVRRRWRGLVDIIRRGCGEAQ</sequence>
<keyword evidence="3" id="KW-1185">Reference proteome</keyword>
<dbReference type="Proteomes" id="UP000663760">
    <property type="component" value="Chromosome 5"/>
</dbReference>
<reference evidence="2" key="1">
    <citation type="submission" date="2020-02" db="EMBL/GenBank/DDBJ databases">
        <authorList>
            <person name="Scholz U."/>
            <person name="Mascher M."/>
            <person name="Fiebig A."/>
        </authorList>
    </citation>
    <scope>NUCLEOTIDE SEQUENCE</scope>
</reference>
<dbReference type="EMBL" id="LR743592">
    <property type="protein sequence ID" value="CAA2620767.1"/>
    <property type="molecule type" value="Genomic_DNA"/>
</dbReference>
<evidence type="ECO:0000313" key="1">
    <source>
        <dbReference type="EMBL" id="CAA2620767.1"/>
    </source>
</evidence>